<dbReference type="EMBL" id="QUTD01010555">
    <property type="protein sequence ID" value="RHY40977.1"/>
    <property type="molecule type" value="Genomic_DNA"/>
</dbReference>
<reference evidence="9 10" key="1">
    <citation type="submission" date="2018-08" db="EMBL/GenBank/DDBJ databases">
        <title>Aphanomyces genome sequencing and annotation.</title>
        <authorList>
            <person name="Minardi D."/>
            <person name="Oidtmann B."/>
            <person name="Van Der Giezen M."/>
            <person name="Studholme D.J."/>
        </authorList>
    </citation>
    <scope>NUCLEOTIDE SEQUENCE [LARGE SCALE GENOMIC DNA]</scope>
    <source>
        <strain evidence="7 11">197901</strain>
        <strain evidence="4 13">D2</strain>
        <strain evidence="8 15">FDL457</strain>
        <strain evidence="2 9">Kv</strain>
        <strain evidence="6 10">SA</strain>
        <strain evidence="5 14">Si</strain>
        <strain evidence="3 12">Yx</strain>
    </source>
</reference>
<evidence type="ECO:0000313" key="10">
    <source>
        <dbReference type="Proteomes" id="UP000265716"/>
    </source>
</evidence>
<evidence type="ECO:0000313" key="11">
    <source>
        <dbReference type="Proteomes" id="UP000266196"/>
    </source>
</evidence>
<evidence type="ECO:0000313" key="5">
    <source>
        <dbReference type="EMBL" id="RHY50081.1"/>
    </source>
</evidence>
<dbReference type="Proteomes" id="UP000266196">
    <property type="component" value="Unassembled WGS sequence"/>
</dbReference>
<dbReference type="Proteomes" id="UP000265427">
    <property type="component" value="Unassembled WGS sequence"/>
</dbReference>
<dbReference type="EMBL" id="QUTB01006423">
    <property type="protein sequence ID" value="RHY50081.1"/>
    <property type="molecule type" value="Genomic_DNA"/>
</dbReference>
<dbReference type="EMBL" id="QUTC01006831">
    <property type="protein sequence ID" value="RHY50222.1"/>
    <property type="molecule type" value="Genomic_DNA"/>
</dbReference>
<dbReference type="Proteomes" id="UP000266239">
    <property type="component" value="Unassembled WGS sequence"/>
</dbReference>
<organism evidence="4 13">
    <name type="scientific">Aphanomyces astaci</name>
    <name type="common">Crayfish plague agent</name>
    <dbReference type="NCBI Taxonomy" id="112090"/>
    <lineage>
        <taxon>Eukaryota</taxon>
        <taxon>Sar</taxon>
        <taxon>Stramenopiles</taxon>
        <taxon>Oomycota</taxon>
        <taxon>Saprolegniomycetes</taxon>
        <taxon>Saprolegniales</taxon>
        <taxon>Verrucalvaceae</taxon>
        <taxon>Aphanomyces</taxon>
    </lineage>
</organism>
<evidence type="ECO:0000313" key="7">
    <source>
        <dbReference type="EMBL" id="RHZ08530.1"/>
    </source>
</evidence>
<evidence type="ECO:0000313" key="15">
    <source>
        <dbReference type="Proteomes" id="UP000286510"/>
    </source>
</evidence>
<evidence type="ECO:0000313" key="6">
    <source>
        <dbReference type="EMBL" id="RHY50222.1"/>
    </source>
</evidence>
<evidence type="ECO:0000313" key="8">
    <source>
        <dbReference type="EMBL" id="RHZ22343.1"/>
    </source>
</evidence>
<evidence type="ECO:0000313" key="4">
    <source>
        <dbReference type="EMBL" id="RHY40977.1"/>
    </source>
</evidence>
<gene>
    <name evidence="3" type="ORF">DYB25_014327</name>
    <name evidence="8" type="ORF">DYB26_007925</name>
    <name evidence="4" type="ORF">DYB30_013994</name>
    <name evidence="7" type="ORF">DYB31_011529</name>
    <name evidence="5" type="ORF">DYB34_014371</name>
    <name evidence="2" type="ORF">DYB36_013377</name>
    <name evidence="6" type="ORF">DYB38_013101</name>
</gene>
<accession>A0A397C7R1</accession>
<evidence type="ECO:0000313" key="13">
    <source>
        <dbReference type="Proteomes" id="UP000266643"/>
    </source>
</evidence>
<sequence length="145" mass="16351">MRVICMKGPTSKKAFMTHPGTKTPHRNATGRPSAKNCKRAGPPQHQRLYFTYAKQLHIINWRKQHSMESALDTFFCGAQGIARMSAMKRILRWEASRMHITNMASNPSTATNKNVQPPGTATTLSTEQEEKSHSGCKSYERKGFQ</sequence>
<feature type="region of interest" description="Disordered" evidence="1">
    <location>
        <begin position="102"/>
        <end position="145"/>
    </location>
</feature>
<dbReference type="Proteomes" id="UP000286510">
    <property type="component" value="Unassembled WGS sequence"/>
</dbReference>
<protein>
    <submittedName>
        <fullName evidence="4">Uncharacterized protein</fullName>
    </submittedName>
</protein>
<dbReference type="AlphaFoldDB" id="A0A397C7R1"/>
<evidence type="ECO:0000313" key="2">
    <source>
        <dbReference type="EMBL" id="RHY00146.1"/>
    </source>
</evidence>
<dbReference type="EMBL" id="QUSZ01008635">
    <property type="protein sequence ID" value="RHY00146.1"/>
    <property type="molecule type" value="Genomic_DNA"/>
</dbReference>
<dbReference type="EMBL" id="QUTF01012642">
    <property type="protein sequence ID" value="RHZ22343.1"/>
    <property type="molecule type" value="Genomic_DNA"/>
</dbReference>
<evidence type="ECO:0000256" key="1">
    <source>
        <dbReference type="SAM" id="MobiDB-lite"/>
    </source>
</evidence>
<dbReference type="EMBL" id="QUTA01001044">
    <property type="protein sequence ID" value="RHY36175.1"/>
    <property type="molecule type" value="Genomic_DNA"/>
</dbReference>
<feature type="compositionally biased region" description="Polar residues" evidence="1">
    <location>
        <begin position="102"/>
        <end position="126"/>
    </location>
</feature>
<name>A0A397C7R1_APHAT</name>
<proteinExistence type="predicted"/>
<feature type="region of interest" description="Disordered" evidence="1">
    <location>
        <begin position="19"/>
        <end position="42"/>
    </location>
</feature>
<evidence type="ECO:0000313" key="9">
    <source>
        <dbReference type="Proteomes" id="UP000265427"/>
    </source>
</evidence>
<dbReference type="Proteomes" id="UP000266643">
    <property type="component" value="Unassembled WGS sequence"/>
</dbReference>
<dbReference type="Proteomes" id="UP000283543">
    <property type="component" value="Unassembled WGS sequence"/>
</dbReference>
<evidence type="ECO:0000313" key="14">
    <source>
        <dbReference type="Proteomes" id="UP000283543"/>
    </source>
</evidence>
<evidence type="ECO:0000313" key="3">
    <source>
        <dbReference type="EMBL" id="RHY36175.1"/>
    </source>
</evidence>
<evidence type="ECO:0000313" key="12">
    <source>
        <dbReference type="Proteomes" id="UP000266239"/>
    </source>
</evidence>
<feature type="compositionally biased region" description="Basic and acidic residues" evidence="1">
    <location>
        <begin position="128"/>
        <end position="145"/>
    </location>
</feature>
<dbReference type="EMBL" id="QUTE01011916">
    <property type="protein sequence ID" value="RHZ08530.1"/>
    <property type="molecule type" value="Genomic_DNA"/>
</dbReference>
<dbReference type="Proteomes" id="UP000265716">
    <property type="component" value="Unassembled WGS sequence"/>
</dbReference>
<comment type="caution">
    <text evidence="4">The sequence shown here is derived from an EMBL/GenBank/DDBJ whole genome shotgun (WGS) entry which is preliminary data.</text>
</comment>